<comment type="caution">
    <text evidence="2">The sequence shown here is derived from an EMBL/GenBank/DDBJ whole genome shotgun (WGS) entry which is preliminary data.</text>
</comment>
<evidence type="ECO:0000256" key="1">
    <source>
        <dbReference type="SAM" id="MobiDB-lite"/>
    </source>
</evidence>
<dbReference type="EMBL" id="QQTP01000015">
    <property type="protein sequence ID" value="RDJ20737.1"/>
    <property type="molecule type" value="Genomic_DNA"/>
</dbReference>
<keyword evidence="2" id="KW-0418">Kinase</keyword>
<proteinExistence type="predicted"/>
<keyword evidence="2" id="KW-0808">Transferase</keyword>
<dbReference type="GO" id="GO:0016301">
    <property type="term" value="F:kinase activity"/>
    <property type="evidence" value="ECO:0007669"/>
    <property type="project" value="UniProtKB-KW"/>
</dbReference>
<dbReference type="Proteomes" id="UP000255207">
    <property type="component" value="Unassembled WGS sequence"/>
</dbReference>
<feature type="compositionally biased region" description="Low complexity" evidence="1">
    <location>
        <begin position="73"/>
        <end position="82"/>
    </location>
</feature>
<feature type="non-terminal residue" evidence="2">
    <location>
        <position position="95"/>
    </location>
</feature>
<feature type="region of interest" description="Disordered" evidence="1">
    <location>
        <begin position="57"/>
        <end position="95"/>
    </location>
</feature>
<evidence type="ECO:0000313" key="2">
    <source>
        <dbReference type="EMBL" id="RDJ20737.1"/>
    </source>
</evidence>
<sequence>MADFYPILARAIAGLPDKSPEARRAVYDRARTALVAQLRSLDPPLGEAEIMRERLSLDEAVSRVEADRRPGGARRQPQPAGPSTAPHPRHPLSST</sequence>
<name>A0A370L0L2_9HYPH</name>
<dbReference type="AlphaFoldDB" id="A0A370L0L2"/>
<reference evidence="3" key="1">
    <citation type="submission" date="2018-07" db="EMBL/GenBank/DDBJ databases">
        <authorList>
            <person name="Safronova V.I."/>
            <person name="Chirak E.R."/>
            <person name="Sazanova A.L."/>
        </authorList>
    </citation>
    <scope>NUCLEOTIDE SEQUENCE [LARGE SCALE GENOMIC DNA]</scope>
    <source>
        <strain evidence="3">RCAM04685</strain>
    </source>
</reference>
<protein>
    <submittedName>
        <fullName evidence="2">Histidine kinase</fullName>
    </submittedName>
</protein>
<accession>A0A370L0L2</accession>
<evidence type="ECO:0000313" key="3">
    <source>
        <dbReference type="Proteomes" id="UP000255207"/>
    </source>
</evidence>
<gene>
    <name evidence="2" type="ORF">DWE98_22480</name>
</gene>
<feature type="compositionally biased region" description="Basic and acidic residues" evidence="1">
    <location>
        <begin position="57"/>
        <end position="70"/>
    </location>
</feature>
<keyword evidence="3" id="KW-1185">Reference proteome</keyword>
<organism evidence="2 3">
    <name type="scientific">Bosea caraganae</name>
    <dbReference type="NCBI Taxonomy" id="2763117"/>
    <lineage>
        <taxon>Bacteria</taxon>
        <taxon>Pseudomonadati</taxon>
        <taxon>Pseudomonadota</taxon>
        <taxon>Alphaproteobacteria</taxon>
        <taxon>Hyphomicrobiales</taxon>
        <taxon>Boseaceae</taxon>
        <taxon>Bosea</taxon>
    </lineage>
</organism>